<proteinExistence type="predicted"/>
<organism evidence="1 2">
    <name type="scientific">Flavobacterium branchiophilum</name>
    <dbReference type="NCBI Taxonomy" id="55197"/>
    <lineage>
        <taxon>Bacteria</taxon>
        <taxon>Pseudomonadati</taxon>
        <taxon>Bacteroidota</taxon>
        <taxon>Flavobacteriia</taxon>
        <taxon>Flavobacteriales</taxon>
        <taxon>Flavobacteriaceae</taxon>
        <taxon>Flavobacterium</taxon>
    </lineage>
</organism>
<sequence>MKTILLLKKLFIIPLLFLVRSVWGQVTYSPSLPTGTYTNCSTTSVSSSSTTCGIGYLGGSFMKLNVNSISGNTINFRIASCNTSFPTGTTIYLKEQSGSNNAVTAVLCGNNFPSSGVSFSGQSTVISYDASGFTNGTKRFLAIAITASGRYYSNPIDITATTSIAPALKSESSCFVLDNTSINEGGNLSGNITVRNIGNSTYNGTVTVFILFQPLK</sequence>
<evidence type="ECO:0000313" key="2">
    <source>
        <dbReference type="Proteomes" id="UP000320773"/>
    </source>
</evidence>
<protein>
    <submittedName>
        <fullName evidence="1">Uncharacterized protein</fullName>
    </submittedName>
</protein>
<dbReference type="EMBL" id="VFPJ01000001">
    <property type="protein sequence ID" value="TQM40922.1"/>
    <property type="molecule type" value="Genomic_DNA"/>
</dbReference>
<reference evidence="1 2" key="1">
    <citation type="submission" date="2019-06" db="EMBL/GenBank/DDBJ databases">
        <title>Genomic Encyclopedia of Archaeal and Bacterial Type Strains, Phase II (KMG-II): from individual species to whole genera.</title>
        <authorList>
            <person name="Goeker M."/>
        </authorList>
    </citation>
    <scope>NUCLEOTIDE SEQUENCE [LARGE SCALE GENOMIC DNA]</scope>
    <source>
        <strain evidence="1 2">DSM 24789</strain>
    </source>
</reference>
<gene>
    <name evidence="1" type="ORF">BC670_1842</name>
</gene>
<accession>A0A543G493</accession>
<dbReference type="AlphaFoldDB" id="A0A543G493"/>
<comment type="caution">
    <text evidence="1">The sequence shown here is derived from an EMBL/GenBank/DDBJ whole genome shotgun (WGS) entry which is preliminary data.</text>
</comment>
<name>A0A543G493_9FLAO</name>
<dbReference type="Proteomes" id="UP000320773">
    <property type="component" value="Unassembled WGS sequence"/>
</dbReference>
<dbReference type="RefSeq" id="WP_133063162.1">
    <property type="nucleotide sequence ID" value="NZ_VFPJ01000001.1"/>
</dbReference>
<evidence type="ECO:0000313" key="1">
    <source>
        <dbReference type="EMBL" id="TQM40922.1"/>
    </source>
</evidence>